<dbReference type="Pfam" id="PF07833">
    <property type="entry name" value="Cu_amine_oxidN1"/>
    <property type="match status" value="1"/>
</dbReference>
<dbReference type="InterPro" id="IPR038637">
    <property type="entry name" value="NPCBM_sf"/>
</dbReference>
<dbReference type="AlphaFoldDB" id="A0A1E5G582"/>
<dbReference type="Proteomes" id="UP000094296">
    <property type="component" value="Unassembled WGS sequence"/>
</dbReference>
<keyword evidence="1" id="KW-0472">Membrane</keyword>
<evidence type="ECO:0000259" key="3">
    <source>
        <dbReference type="Pfam" id="PF08305"/>
    </source>
</evidence>
<keyword evidence="1" id="KW-1133">Transmembrane helix</keyword>
<reference evidence="4 5" key="1">
    <citation type="submission" date="2016-09" db="EMBL/GenBank/DDBJ databases">
        <title>Draft genome sequence for the type strain of Desulfuribacillus alkaliarsenatis AHT28, an obligately anaerobic, sulfidogenic bacterium isolated from Russian soda lake sediments.</title>
        <authorList>
            <person name="Abin C.A."/>
            <person name="Hollibaugh J.T."/>
        </authorList>
    </citation>
    <scope>NUCLEOTIDE SEQUENCE [LARGE SCALE GENOMIC DNA]</scope>
    <source>
        <strain evidence="4 5">AHT28</strain>
    </source>
</reference>
<comment type="caution">
    <text evidence="4">The sequence shown here is derived from an EMBL/GenBank/DDBJ whole genome shotgun (WGS) entry which is preliminary data.</text>
</comment>
<gene>
    <name evidence="4" type="ORF">BHF68_01210</name>
</gene>
<proteinExistence type="predicted"/>
<dbReference type="Gene3D" id="2.60.120.1060">
    <property type="entry name" value="NPCBM/NEW2 domain"/>
    <property type="match status" value="1"/>
</dbReference>
<dbReference type="InterPro" id="IPR036582">
    <property type="entry name" value="Mao_N_sf"/>
</dbReference>
<evidence type="ECO:0000313" key="4">
    <source>
        <dbReference type="EMBL" id="OEF98328.1"/>
    </source>
</evidence>
<name>A0A1E5G582_9FIRM</name>
<sequence length="264" mass="29880">MRQERYDNEKSIKIKRRMKKLLILAIAIISTSFFITIASAQSSEIRTQLEVLYKTINIFVDGEKIESTDDSFVIVDQGRVMVPLRTVSEALGVGVDWDEKDGRVILTTPRLEAASHSISQLSVLRNVGPFYLSTDQRVSIAQRQFSSGLLVDNQGTSRAEFVVKLDQQYKGFETYVGVEDHTQNSSSNFIVSFYADDRLIDSPALRINEDNPVKPAHYARWIKFDGLENAKRLTVRVEFIGSEDGIGDYRDLTAAFANFNLILR</sequence>
<dbReference type="STRING" id="766136.BHF68_01210"/>
<dbReference type="Gene3D" id="3.30.457.10">
    <property type="entry name" value="Copper amine oxidase-like, N-terminal domain"/>
    <property type="match status" value="1"/>
</dbReference>
<keyword evidence="1" id="KW-0812">Transmembrane</keyword>
<dbReference type="InterPro" id="IPR013222">
    <property type="entry name" value="Glyco_hyd_98_carb-bd"/>
</dbReference>
<evidence type="ECO:0000256" key="1">
    <source>
        <dbReference type="SAM" id="Phobius"/>
    </source>
</evidence>
<dbReference type="Pfam" id="PF08305">
    <property type="entry name" value="NPCBM"/>
    <property type="match status" value="1"/>
</dbReference>
<dbReference type="RefSeq" id="WP_069641820.1">
    <property type="nucleotide sequence ID" value="NZ_MIJE01000001.1"/>
</dbReference>
<dbReference type="SUPFAM" id="SSF49785">
    <property type="entry name" value="Galactose-binding domain-like"/>
    <property type="match status" value="1"/>
</dbReference>
<organism evidence="4 5">
    <name type="scientific">Desulfuribacillus alkaliarsenatis</name>
    <dbReference type="NCBI Taxonomy" id="766136"/>
    <lineage>
        <taxon>Bacteria</taxon>
        <taxon>Bacillati</taxon>
        <taxon>Bacillota</taxon>
        <taxon>Desulfuribacillia</taxon>
        <taxon>Desulfuribacillales</taxon>
        <taxon>Desulfuribacillaceae</taxon>
        <taxon>Desulfuribacillus</taxon>
    </lineage>
</organism>
<feature type="domain" description="Glycosyl hydrolase family 98 putative carbohydrate-binding module" evidence="3">
    <location>
        <begin position="114"/>
        <end position="241"/>
    </location>
</feature>
<accession>A0A1E5G582</accession>
<dbReference type="EMBL" id="MIJE01000001">
    <property type="protein sequence ID" value="OEF98328.1"/>
    <property type="molecule type" value="Genomic_DNA"/>
</dbReference>
<evidence type="ECO:0000259" key="2">
    <source>
        <dbReference type="Pfam" id="PF07833"/>
    </source>
</evidence>
<feature type="transmembrane region" description="Helical" evidence="1">
    <location>
        <begin position="21"/>
        <end position="40"/>
    </location>
</feature>
<feature type="domain" description="Copper amine oxidase-like N-terminal" evidence="2">
    <location>
        <begin position="59"/>
        <end position="105"/>
    </location>
</feature>
<keyword evidence="5" id="KW-1185">Reference proteome</keyword>
<evidence type="ECO:0008006" key="6">
    <source>
        <dbReference type="Google" id="ProtNLM"/>
    </source>
</evidence>
<dbReference type="OrthoDB" id="366502at2"/>
<evidence type="ECO:0000313" key="5">
    <source>
        <dbReference type="Proteomes" id="UP000094296"/>
    </source>
</evidence>
<protein>
    <recommendedName>
        <fullName evidence="6">Copper amine oxidase-like N-terminal domain-containing protein</fullName>
    </recommendedName>
</protein>
<dbReference type="InterPro" id="IPR008979">
    <property type="entry name" value="Galactose-bd-like_sf"/>
</dbReference>
<dbReference type="InterPro" id="IPR012854">
    <property type="entry name" value="Cu_amine_oxidase-like_N"/>
</dbReference>
<dbReference type="SUPFAM" id="SSF55383">
    <property type="entry name" value="Copper amine oxidase, domain N"/>
    <property type="match status" value="1"/>
</dbReference>